<dbReference type="InterPro" id="IPR000754">
    <property type="entry name" value="Ribosomal_uS9"/>
</dbReference>
<dbReference type="InterPro" id="IPR014721">
    <property type="entry name" value="Ribsml_uS5_D2-typ_fold_subgr"/>
</dbReference>
<dbReference type="Pfam" id="PF00380">
    <property type="entry name" value="Ribosomal_S9"/>
    <property type="match status" value="1"/>
</dbReference>
<evidence type="ECO:0000256" key="2">
    <source>
        <dbReference type="ARBA" id="ARBA00022980"/>
    </source>
</evidence>
<dbReference type="InterPro" id="IPR020568">
    <property type="entry name" value="Ribosomal_Su5_D2-typ_SF"/>
</dbReference>
<dbReference type="EMBL" id="BAABHJ010000005">
    <property type="protein sequence ID" value="GAA4606522.1"/>
    <property type="molecule type" value="Genomic_DNA"/>
</dbReference>
<accession>A0ABP8TEW4</accession>
<evidence type="ECO:0000313" key="9">
    <source>
        <dbReference type="Proteomes" id="UP001500212"/>
    </source>
</evidence>
<dbReference type="PANTHER" id="PTHR21569">
    <property type="entry name" value="RIBOSOMAL PROTEIN S9"/>
    <property type="match status" value="1"/>
</dbReference>
<evidence type="ECO:0000313" key="8">
    <source>
        <dbReference type="EMBL" id="GAA4606522.1"/>
    </source>
</evidence>
<protein>
    <recommendedName>
        <fullName evidence="4 5">Small ribosomal subunit protein uS9</fullName>
    </recommendedName>
</protein>
<dbReference type="GO" id="GO:0005840">
    <property type="term" value="C:ribosome"/>
    <property type="evidence" value="ECO:0007669"/>
    <property type="project" value="UniProtKB-KW"/>
</dbReference>
<dbReference type="PROSITE" id="PS00360">
    <property type="entry name" value="RIBOSOMAL_S9"/>
    <property type="match status" value="1"/>
</dbReference>
<evidence type="ECO:0000256" key="3">
    <source>
        <dbReference type="ARBA" id="ARBA00023274"/>
    </source>
</evidence>
<sequence length="168" mass="18215">MAEPTGVETPVEGAEFEEYVGDYTTESPEAVADEAPRPVLTGPAAGTGRRKEAIARVRIVPGSGKWTINGRSLDTYFPNKVHQQVVNEPFVTLGLEDQFDVIARVSGGGVTGQAGALRLGIARALQLVDPDNRPPLKKAGFLTRDARAKERKKYGLKKARKAPQYSKR</sequence>
<dbReference type="NCBIfam" id="NF001099">
    <property type="entry name" value="PRK00132.1"/>
    <property type="match status" value="1"/>
</dbReference>
<evidence type="ECO:0000256" key="7">
    <source>
        <dbReference type="SAM" id="MobiDB-lite"/>
    </source>
</evidence>
<comment type="similarity">
    <text evidence="1 5 6">Belongs to the universal ribosomal protein uS9 family.</text>
</comment>
<dbReference type="Gene3D" id="3.30.230.10">
    <property type="match status" value="1"/>
</dbReference>
<organism evidence="8 9">
    <name type="scientific">Actinoallomurus liliacearum</name>
    <dbReference type="NCBI Taxonomy" id="1080073"/>
    <lineage>
        <taxon>Bacteria</taxon>
        <taxon>Bacillati</taxon>
        <taxon>Actinomycetota</taxon>
        <taxon>Actinomycetes</taxon>
        <taxon>Streptosporangiales</taxon>
        <taxon>Thermomonosporaceae</taxon>
        <taxon>Actinoallomurus</taxon>
    </lineage>
</organism>
<dbReference type="SUPFAM" id="SSF54211">
    <property type="entry name" value="Ribosomal protein S5 domain 2-like"/>
    <property type="match status" value="1"/>
</dbReference>
<gene>
    <name evidence="5 8" type="primary">rpsI</name>
    <name evidence="8" type="ORF">GCM10023195_23600</name>
</gene>
<dbReference type="InterPro" id="IPR020574">
    <property type="entry name" value="Ribosomal_uS9_CS"/>
</dbReference>
<feature type="region of interest" description="Disordered" evidence="7">
    <location>
        <begin position="130"/>
        <end position="168"/>
    </location>
</feature>
<keyword evidence="3 5" id="KW-0687">Ribonucleoprotein</keyword>
<evidence type="ECO:0000256" key="4">
    <source>
        <dbReference type="ARBA" id="ARBA00035259"/>
    </source>
</evidence>
<evidence type="ECO:0000256" key="1">
    <source>
        <dbReference type="ARBA" id="ARBA00005251"/>
    </source>
</evidence>
<evidence type="ECO:0000256" key="5">
    <source>
        <dbReference type="HAMAP-Rule" id="MF_00532"/>
    </source>
</evidence>
<evidence type="ECO:0000256" key="6">
    <source>
        <dbReference type="RuleBase" id="RU003815"/>
    </source>
</evidence>
<comment type="caution">
    <text evidence="8">The sequence shown here is derived from an EMBL/GenBank/DDBJ whole genome shotgun (WGS) entry which is preliminary data.</text>
</comment>
<reference evidence="9" key="1">
    <citation type="journal article" date="2019" name="Int. J. Syst. Evol. Microbiol.">
        <title>The Global Catalogue of Microorganisms (GCM) 10K type strain sequencing project: providing services to taxonomists for standard genome sequencing and annotation.</title>
        <authorList>
            <consortium name="The Broad Institute Genomics Platform"/>
            <consortium name="The Broad Institute Genome Sequencing Center for Infectious Disease"/>
            <person name="Wu L."/>
            <person name="Ma J."/>
        </authorList>
    </citation>
    <scope>NUCLEOTIDE SEQUENCE [LARGE SCALE GENOMIC DNA]</scope>
    <source>
        <strain evidence="9">JCM 17938</strain>
    </source>
</reference>
<dbReference type="PANTHER" id="PTHR21569:SF1">
    <property type="entry name" value="SMALL RIBOSOMAL SUBUNIT PROTEIN US9M"/>
    <property type="match status" value="1"/>
</dbReference>
<keyword evidence="9" id="KW-1185">Reference proteome</keyword>
<dbReference type="Proteomes" id="UP001500212">
    <property type="component" value="Unassembled WGS sequence"/>
</dbReference>
<dbReference type="HAMAP" id="MF_00532_B">
    <property type="entry name" value="Ribosomal_uS9_B"/>
    <property type="match status" value="1"/>
</dbReference>
<dbReference type="InterPro" id="IPR023035">
    <property type="entry name" value="Ribosomal_uS9_bac/plastid"/>
</dbReference>
<dbReference type="RefSeq" id="WP_345352812.1">
    <property type="nucleotide sequence ID" value="NZ_BAABHJ010000005.1"/>
</dbReference>
<keyword evidence="2 5" id="KW-0689">Ribosomal protein</keyword>
<name>A0ABP8TEW4_9ACTN</name>
<proteinExistence type="inferred from homology"/>
<feature type="compositionally biased region" description="Basic residues" evidence="7">
    <location>
        <begin position="149"/>
        <end position="168"/>
    </location>
</feature>